<feature type="region of interest" description="Disordered" evidence="1">
    <location>
        <begin position="299"/>
        <end position="325"/>
    </location>
</feature>
<feature type="compositionally biased region" description="Low complexity" evidence="1">
    <location>
        <begin position="304"/>
        <end position="321"/>
    </location>
</feature>
<dbReference type="Gene3D" id="3.40.720.10">
    <property type="entry name" value="Alkaline Phosphatase, subunit A"/>
    <property type="match status" value="1"/>
</dbReference>
<dbReference type="InterPro" id="IPR002591">
    <property type="entry name" value="Phosphodiest/P_Trfase"/>
</dbReference>
<keyword evidence="2" id="KW-1133">Transmembrane helix</keyword>
<keyword evidence="2" id="KW-0812">Transmembrane</keyword>
<proteinExistence type="predicted"/>
<dbReference type="Proteomes" id="UP001044222">
    <property type="component" value="Unassembled WGS sequence"/>
</dbReference>
<keyword evidence="5" id="KW-1185">Reference proteome</keyword>
<dbReference type="PANTHER" id="PTHR10151:SF125">
    <property type="entry name" value="ECTONUCLEOTIDE PYROPHOSPHATASE_PHOSPHODIESTERASE FAMILY MEMBER 5"/>
    <property type="match status" value="1"/>
</dbReference>
<keyword evidence="3" id="KW-0732">Signal</keyword>
<feature type="signal peptide" evidence="3">
    <location>
        <begin position="1"/>
        <end position="26"/>
    </location>
</feature>
<reference evidence="4" key="1">
    <citation type="submission" date="2021-01" db="EMBL/GenBank/DDBJ databases">
        <title>A chromosome-scale assembly of European eel, Anguilla anguilla.</title>
        <authorList>
            <person name="Henkel C."/>
            <person name="Jong-Raadsen S.A."/>
            <person name="Dufour S."/>
            <person name="Weltzien F.-A."/>
            <person name="Palstra A.P."/>
            <person name="Pelster B."/>
            <person name="Spaink H.P."/>
            <person name="Van Den Thillart G.E."/>
            <person name="Jansen H."/>
            <person name="Zahm M."/>
            <person name="Klopp C."/>
            <person name="Cedric C."/>
            <person name="Louis A."/>
            <person name="Berthelot C."/>
            <person name="Parey E."/>
            <person name="Roest Crollius H."/>
            <person name="Montfort J."/>
            <person name="Robinson-Rechavi M."/>
            <person name="Bucao C."/>
            <person name="Bouchez O."/>
            <person name="Gislard M."/>
            <person name="Lluch J."/>
            <person name="Milhes M."/>
            <person name="Lampietro C."/>
            <person name="Lopez Roques C."/>
            <person name="Donnadieu C."/>
            <person name="Braasch I."/>
            <person name="Desvignes T."/>
            <person name="Postlethwait J."/>
            <person name="Bobe J."/>
            <person name="Guiguen Y."/>
            <person name="Dirks R."/>
        </authorList>
    </citation>
    <scope>NUCLEOTIDE SEQUENCE</scope>
    <source>
        <strain evidence="4">Tag_6206</strain>
        <tissue evidence="4">Liver</tissue>
    </source>
</reference>
<dbReference type="CDD" id="cd16018">
    <property type="entry name" value="Enpp"/>
    <property type="match status" value="1"/>
</dbReference>
<dbReference type="SUPFAM" id="SSF53649">
    <property type="entry name" value="Alkaline phosphatase-like"/>
    <property type="match status" value="1"/>
</dbReference>
<gene>
    <name evidence="4" type="ORF">ANANG_G00114380</name>
</gene>
<evidence type="ECO:0000313" key="4">
    <source>
        <dbReference type="EMBL" id="KAG5846385.1"/>
    </source>
</evidence>
<comment type="caution">
    <text evidence="4">The sequence shown here is derived from an EMBL/GenBank/DDBJ whole genome shotgun (WGS) entry which is preliminary data.</text>
</comment>
<organism evidence="4 5">
    <name type="scientific">Anguilla anguilla</name>
    <name type="common">European freshwater eel</name>
    <name type="synonym">Muraena anguilla</name>
    <dbReference type="NCBI Taxonomy" id="7936"/>
    <lineage>
        <taxon>Eukaryota</taxon>
        <taxon>Metazoa</taxon>
        <taxon>Chordata</taxon>
        <taxon>Craniata</taxon>
        <taxon>Vertebrata</taxon>
        <taxon>Euteleostomi</taxon>
        <taxon>Actinopterygii</taxon>
        <taxon>Neopterygii</taxon>
        <taxon>Teleostei</taxon>
        <taxon>Anguilliformes</taxon>
        <taxon>Anguillidae</taxon>
        <taxon>Anguilla</taxon>
    </lineage>
</organism>
<protein>
    <recommendedName>
        <fullName evidence="6">AP3A hydrolase</fullName>
    </recommendedName>
</protein>
<dbReference type="AlphaFoldDB" id="A0A9D3MFQ4"/>
<accession>A0A9D3MFQ4</accession>
<feature type="transmembrane region" description="Helical" evidence="2">
    <location>
        <begin position="418"/>
        <end position="439"/>
    </location>
</feature>
<evidence type="ECO:0000256" key="2">
    <source>
        <dbReference type="SAM" id="Phobius"/>
    </source>
</evidence>
<evidence type="ECO:0008006" key="6">
    <source>
        <dbReference type="Google" id="ProtNLM"/>
    </source>
</evidence>
<dbReference type="InterPro" id="IPR017850">
    <property type="entry name" value="Alkaline_phosphatase_core_sf"/>
</dbReference>
<evidence type="ECO:0000313" key="5">
    <source>
        <dbReference type="Proteomes" id="UP001044222"/>
    </source>
</evidence>
<dbReference type="PANTHER" id="PTHR10151">
    <property type="entry name" value="ECTONUCLEOTIDE PYROPHOSPHATASE/PHOSPHODIESTERASE"/>
    <property type="match status" value="1"/>
</dbReference>
<evidence type="ECO:0000256" key="3">
    <source>
        <dbReference type="SAM" id="SignalP"/>
    </source>
</evidence>
<evidence type="ECO:0000256" key="1">
    <source>
        <dbReference type="SAM" id="MobiDB-lite"/>
    </source>
</evidence>
<keyword evidence="2" id="KW-0472">Membrane</keyword>
<name>A0A9D3MFQ4_ANGAN</name>
<sequence length="468" mass="51404">MMANGLVKASCLLGVVAMAMLPSCRPEDPPRLLLVSFDGFRWDYVQRVATPNFHALMEEGVRVEQVESAYITKTFPDHYTLVTGLYTESHGIVANEMYDPDLNLTFSMDHPSARDPRWWDGAEPLWATNQRAGHGSGAAMWPGTDVEIRGTYPTHFLPYNASVGFEARVRSLVGWFARDPSVRLGLLYWEEPDVSGHAFGPDSSLMDAVIADVDAKLGFLRRELQRAGLYERLNLVVTSDHGMAQMSGERVVELDAYLSRDAYTWIDKSPVVGILPQEGKLEEVYRSLATPTPACACTGRRRSPSASTTSTTTASCPSSSPLRKAGPSCRTRATASCWVTMVTTTPYPACTPCLWPEAPPSAGPTARRRRVRWTCTRSCATSWPCRPRPTTAHWPTCGTCCAKPGPHAGPAPRPEPTYARVLGSLLGVVLVLGFLLVFLKYVTLRQLPATPTGNPEIARPLLQDHLEI</sequence>
<dbReference type="EMBL" id="JAFIRN010000006">
    <property type="protein sequence ID" value="KAG5846385.1"/>
    <property type="molecule type" value="Genomic_DNA"/>
</dbReference>
<feature type="chain" id="PRO_5038672163" description="AP3A hydrolase" evidence="3">
    <location>
        <begin position="27"/>
        <end position="468"/>
    </location>
</feature>
<dbReference type="Pfam" id="PF01663">
    <property type="entry name" value="Phosphodiest"/>
    <property type="match status" value="1"/>
</dbReference>